<dbReference type="EMBL" id="JABFAF010000007">
    <property type="protein sequence ID" value="MBA0860114.1"/>
    <property type="molecule type" value="Genomic_DNA"/>
</dbReference>
<evidence type="ECO:0000259" key="8">
    <source>
        <dbReference type="Pfam" id="PF00056"/>
    </source>
</evidence>
<comment type="caution">
    <text evidence="10">The sequence shown here is derived from an EMBL/GenBank/DDBJ whole genome shotgun (WGS) entry which is preliminary data.</text>
</comment>
<feature type="domain" description="Lactate/malate dehydrogenase C-terminal" evidence="9">
    <location>
        <begin position="233"/>
        <end position="399"/>
    </location>
</feature>
<dbReference type="CDD" id="cd01337">
    <property type="entry name" value="MDH_glyoxysomal_mitochondrial"/>
    <property type="match status" value="1"/>
</dbReference>
<dbReference type="InterPro" id="IPR001236">
    <property type="entry name" value="Lactate/malate_DH_N"/>
</dbReference>
<dbReference type="InterPro" id="IPR036291">
    <property type="entry name" value="NAD(P)-bd_dom_sf"/>
</dbReference>
<reference evidence="10 11" key="1">
    <citation type="journal article" date="2019" name="Genome Biol. Evol.">
        <title>Insights into the evolution of the New World diploid cottons (Gossypium, subgenus Houzingenia) based on genome sequencing.</title>
        <authorList>
            <person name="Grover C.E."/>
            <person name="Arick M.A. 2nd"/>
            <person name="Thrash A."/>
            <person name="Conover J.L."/>
            <person name="Sanders W.S."/>
            <person name="Peterson D.G."/>
            <person name="Frelichowski J.E."/>
            <person name="Scheffler J.A."/>
            <person name="Scheffler B.E."/>
            <person name="Wendel J.F."/>
        </authorList>
    </citation>
    <scope>NUCLEOTIDE SEQUENCE [LARGE SCALE GENOMIC DNA]</scope>
    <source>
        <strain evidence="10">1</strain>
        <tissue evidence="10">Leaf</tissue>
    </source>
</reference>
<accession>A0A7J9LN03</accession>
<keyword evidence="6" id="KW-0520">NAD</keyword>
<comment type="subunit">
    <text evidence="2">Homodimer.</text>
</comment>
<sequence>AAPSTATFLSFRSRGNALPQTRPSAIRFGSRYSLVSFSGLKEVTSVNCETESSFIGKESSTALRGSFALKARKANRGSRYGLQLVASYKVAILGAAGGIGQPLALLIKMSPLVSALNLYDIANVKGVAADLSHCNTPSQVQDFTGALELGDCLKGANVVVIPAGVPRKPGMTRDDLFNINANIVMTLVEAVADNCPDAFIHIISNPVNSTVPIAAEVLKQKGVYNPKKLFGVTALDVVRANTFVAQKKSLKLIDVDVPVIGGHAGITILPLLSKTKPTVSFTDEEVEQLTVRIQNAGTEVVEAKAGAGSATLSMAYAAARFVESSLRALDGDGDVYECSFVQSDLTNLPFFASRIKLGRNGVEALIPSDLIGLSKYEDKTLEALKPELKASIEKGIAFVQKQPVTA</sequence>
<evidence type="ECO:0000256" key="1">
    <source>
        <dbReference type="ARBA" id="ARBA00008824"/>
    </source>
</evidence>
<name>A0A7J9LN03_GOSSC</name>
<dbReference type="AlphaFoldDB" id="A0A7J9LN03"/>
<dbReference type="NCBIfam" id="TIGR01772">
    <property type="entry name" value="MDH_euk_gproteo"/>
    <property type="match status" value="1"/>
</dbReference>
<feature type="domain" description="Lactate/malate dehydrogenase N-terminal" evidence="8">
    <location>
        <begin position="89"/>
        <end position="231"/>
    </location>
</feature>
<dbReference type="InterPro" id="IPR015955">
    <property type="entry name" value="Lactate_DH/Glyco_Ohase_4_C"/>
</dbReference>
<protein>
    <recommendedName>
        <fullName evidence="3">malate dehydrogenase</fullName>
        <ecNumber evidence="3">1.1.1.37</ecNumber>
    </recommendedName>
</protein>
<keyword evidence="5" id="KW-0560">Oxidoreductase</keyword>
<evidence type="ECO:0000256" key="3">
    <source>
        <dbReference type="ARBA" id="ARBA00012995"/>
    </source>
</evidence>
<proteinExistence type="inferred from homology"/>
<dbReference type="InterPro" id="IPR022383">
    <property type="entry name" value="Lactate/malate_DH_C"/>
</dbReference>
<evidence type="ECO:0000259" key="9">
    <source>
        <dbReference type="Pfam" id="PF02866"/>
    </source>
</evidence>
<comment type="similarity">
    <text evidence="1">Belongs to the LDH/MDH superfamily. MDH type 1 family.</text>
</comment>
<evidence type="ECO:0000313" key="10">
    <source>
        <dbReference type="EMBL" id="MBA0860114.1"/>
    </source>
</evidence>
<dbReference type="Proteomes" id="UP000593576">
    <property type="component" value="Unassembled WGS sequence"/>
</dbReference>
<dbReference type="Gene3D" id="3.40.50.720">
    <property type="entry name" value="NAD(P)-binding Rossmann-like Domain"/>
    <property type="match status" value="1"/>
</dbReference>
<dbReference type="GO" id="GO:0005739">
    <property type="term" value="C:mitochondrion"/>
    <property type="evidence" value="ECO:0007669"/>
    <property type="project" value="TreeGrafter"/>
</dbReference>
<dbReference type="Gene3D" id="3.90.110.10">
    <property type="entry name" value="Lactate dehydrogenase/glycoside hydrolase, family 4, C-terminal"/>
    <property type="match status" value="1"/>
</dbReference>
<dbReference type="FunFam" id="3.40.50.720:FF:000017">
    <property type="entry name" value="Malate dehydrogenase"/>
    <property type="match status" value="1"/>
</dbReference>
<feature type="non-terminal residue" evidence="10">
    <location>
        <position position="1"/>
    </location>
</feature>
<evidence type="ECO:0000313" key="11">
    <source>
        <dbReference type="Proteomes" id="UP000593576"/>
    </source>
</evidence>
<dbReference type="InterPro" id="IPR010097">
    <property type="entry name" value="Malate_DH_type1"/>
</dbReference>
<comment type="catalytic activity">
    <reaction evidence="7">
        <text>(S)-malate + NAD(+) = oxaloacetate + NADH + H(+)</text>
        <dbReference type="Rhea" id="RHEA:21432"/>
        <dbReference type="ChEBI" id="CHEBI:15378"/>
        <dbReference type="ChEBI" id="CHEBI:15589"/>
        <dbReference type="ChEBI" id="CHEBI:16452"/>
        <dbReference type="ChEBI" id="CHEBI:57540"/>
        <dbReference type="ChEBI" id="CHEBI:57945"/>
        <dbReference type="EC" id="1.1.1.37"/>
    </reaction>
</comment>
<evidence type="ECO:0000256" key="7">
    <source>
        <dbReference type="ARBA" id="ARBA00048313"/>
    </source>
</evidence>
<evidence type="ECO:0000256" key="5">
    <source>
        <dbReference type="ARBA" id="ARBA00023002"/>
    </source>
</evidence>
<dbReference type="PANTHER" id="PTHR11540:SF16">
    <property type="entry name" value="MALATE DEHYDROGENASE, MITOCHONDRIAL"/>
    <property type="match status" value="1"/>
</dbReference>
<gene>
    <name evidence="10" type="ORF">Goshw_014148</name>
</gene>
<dbReference type="SUPFAM" id="SSF51735">
    <property type="entry name" value="NAD(P)-binding Rossmann-fold domains"/>
    <property type="match status" value="1"/>
</dbReference>
<keyword evidence="11" id="KW-1185">Reference proteome</keyword>
<dbReference type="Pfam" id="PF00056">
    <property type="entry name" value="Ldh_1_N"/>
    <property type="match status" value="1"/>
</dbReference>
<dbReference type="SUPFAM" id="SSF56327">
    <property type="entry name" value="LDH C-terminal domain-like"/>
    <property type="match status" value="1"/>
</dbReference>
<dbReference type="FunFam" id="3.90.110.10:FF:000001">
    <property type="entry name" value="Malate dehydrogenase"/>
    <property type="match status" value="1"/>
</dbReference>
<dbReference type="GO" id="GO:0030060">
    <property type="term" value="F:L-malate dehydrogenase (NAD+) activity"/>
    <property type="evidence" value="ECO:0007669"/>
    <property type="project" value="UniProtKB-EC"/>
</dbReference>
<dbReference type="OrthoDB" id="4069699at2759"/>
<evidence type="ECO:0000256" key="2">
    <source>
        <dbReference type="ARBA" id="ARBA00011738"/>
    </source>
</evidence>
<organism evidence="10 11">
    <name type="scientific">Gossypium schwendimanii</name>
    <name type="common">Cotton</name>
    <dbReference type="NCBI Taxonomy" id="34291"/>
    <lineage>
        <taxon>Eukaryota</taxon>
        <taxon>Viridiplantae</taxon>
        <taxon>Streptophyta</taxon>
        <taxon>Embryophyta</taxon>
        <taxon>Tracheophyta</taxon>
        <taxon>Spermatophyta</taxon>
        <taxon>Magnoliopsida</taxon>
        <taxon>eudicotyledons</taxon>
        <taxon>Gunneridae</taxon>
        <taxon>Pentapetalae</taxon>
        <taxon>rosids</taxon>
        <taxon>malvids</taxon>
        <taxon>Malvales</taxon>
        <taxon>Malvaceae</taxon>
        <taxon>Malvoideae</taxon>
        <taxon>Gossypium</taxon>
    </lineage>
</organism>
<dbReference type="PANTHER" id="PTHR11540">
    <property type="entry name" value="MALATE AND LACTATE DEHYDROGENASE"/>
    <property type="match status" value="1"/>
</dbReference>
<keyword evidence="4" id="KW-0816">Tricarboxylic acid cycle</keyword>
<dbReference type="Pfam" id="PF02866">
    <property type="entry name" value="Ldh_1_C"/>
    <property type="match status" value="1"/>
</dbReference>
<evidence type="ECO:0000256" key="4">
    <source>
        <dbReference type="ARBA" id="ARBA00022532"/>
    </source>
</evidence>
<dbReference type="EC" id="1.1.1.37" evidence="3"/>
<dbReference type="GO" id="GO:0006099">
    <property type="term" value="P:tricarboxylic acid cycle"/>
    <property type="evidence" value="ECO:0007669"/>
    <property type="project" value="UniProtKB-KW"/>
</dbReference>
<evidence type="ECO:0000256" key="6">
    <source>
        <dbReference type="ARBA" id="ARBA00023027"/>
    </source>
</evidence>